<protein>
    <submittedName>
        <fullName evidence="1">Uncharacterized protein</fullName>
    </submittedName>
</protein>
<organism evidence="1 2">
    <name type="scientific">Vibrio europaeus</name>
    <dbReference type="NCBI Taxonomy" id="300876"/>
    <lineage>
        <taxon>Bacteria</taxon>
        <taxon>Pseudomonadati</taxon>
        <taxon>Pseudomonadota</taxon>
        <taxon>Gammaproteobacteria</taxon>
        <taxon>Vibrionales</taxon>
        <taxon>Vibrionaceae</taxon>
        <taxon>Vibrio</taxon>
        <taxon>Vibrio oreintalis group</taxon>
    </lineage>
</organism>
<dbReference type="Proteomes" id="UP001150001">
    <property type="component" value="Unassembled WGS sequence"/>
</dbReference>
<dbReference type="EMBL" id="JAPFIT010000005">
    <property type="protein sequence ID" value="MDC5738581.1"/>
    <property type="molecule type" value="Genomic_DNA"/>
</dbReference>
<sequence length="199" mass="22651">MKRRINDNRLSAIVIRHINCYLEGTGIAVEKYTRTRVLPELIKVGELFEPETDVEKWYKSQSRRLVRYIDGENQLSVNWVFPFISSLPSEYQQPLKNEFCGMLGSFFVALTTMGPRTQNNETRSHLPQMAKEWGDILIKSNPAMDGVFTPSDDPVEVLHYANEIAECIGILMAELGAIYRATGIEPASVKAYRNSTLFD</sequence>
<name>A0ABT5GNT2_9VIBR</name>
<evidence type="ECO:0000313" key="2">
    <source>
        <dbReference type="Proteomes" id="UP001150001"/>
    </source>
</evidence>
<dbReference type="RefSeq" id="WP_272236669.1">
    <property type="nucleotide sequence ID" value="NZ_JAPFIQ010000013.1"/>
</dbReference>
<comment type="caution">
    <text evidence="1">The sequence shown here is derived from an EMBL/GenBank/DDBJ whole genome shotgun (WGS) entry which is preliminary data.</text>
</comment>
<gene>
    <name evidence="1" type="ORF">OPW20_00810</name>
</gene>
<reference evidence="1" key="1">
    <citation type="submission" date="2022-11" db="EMBL/GenBank/DDBJ databases">
        <title>Role of the vibriolysin VemA secreted by the emergent pathogen Vibrio europaeus in the colonization of Manila clam mucus.</title>
        <authorList>
            <person name="Martinez C."/>
            <person name="Rodriguez S."/>
            <person name="Vences A."/>
            <person name="Barja J.L."/>
            <person name="Toranzo A.E."/>
            <person name="Dubert J."/>
        </authorList>
    </citation>
    <scope>NUCLEOTIDE SEQUENCE</scope>
    <source>
        <strain evidence="1">3454</strain>
    </source>
</reference>
<accession>A0ABT5GNT2</accession>
<proteinExistence type="predicted"/>
<evidence type="ECO:0000313" key="1">
    <source>
        <dbReference type="EMBL" id="MDC5738581.1"/>
    </source>
</evidence>
<keyword evidence="2" id="KW-1185">Reference proteome</keyword>